<evidence type="ECO:0000313" key="2">
    <source>
        <dbReference type="Proteomes" id="UP001595979"/>
    </source>
</evidence>
<keyword evidence="2" id="KW-1185">Reference proteome</keyword>
<evidence type="ECO:0000313" key="1">
    <source>
        <dbReference type="EMBL" id="MFC5849267.1"/>
    </source>
</evidence>
<comment type="caution">
    <text evidence="1">The sequence shown here is derived from an EMBL/GenBank/DDBJ whole genome shotgun (WGS) entry which is preliminary data.</text>
</comment>
<dbReference type="Proteomes" id="UP001595979">
    <property type="component" value="Unassembled WGS sequence"/>
</dbReference>
<organism evidence="1 2">
    <name type="scientific">Deinococcus petrolearius</name>
    <dbReference type="NCBI Taxonomy" id="1751295"/>
    <lineage>
        <taxon>Bacteria</taxon>
        <taxon>Thermotogati</taxon>
        <taxon>Deinococcota</taxon>
        <taxon>Deinococci</taxon>
        <taxon>Deinococcales</taxon>
        <taxon>Deinococcaceae</taxon>
        <taxon>Deinococcus</taxon>
    </lineage>
</organism>
<protein>
    <submittedName>
        <fullName evidence="1">Uncharacterized protein</fullName>
    </submittedName>
</protein>
<name>A0ABW1DKX2_9DEIO</name>
<gene>
    <name evidence="1" type="ORF">ACFPQ6_13210</name>
</gene>
<proteinExistence type="predicted"/>
<dbReference type="EMBL" id="JBHSOH010000016">
    <property type="protein sequence ID" value="MFC5849267.1"/>
    <property type="molecule type" value="Genomic_DNA"/>
</dbReference>
<accession>A0ABW1DKX2</accession>
<sequence length="153" mass="17388">MAKWSGKVFFPTSSQASRAMAYGRSPALPFEIWKPKPERQRVPVAKVRLEGVLVMLGYGARVMTDARLSSLQGVLQDELDRNTRRWIPLDVGSVQRGIKEIEKEQARRQARLNPAESLYRWWSDPESGSSWTREDAQSLRSGWEALVSVDDPS</sequence>
<dbReference type="RefSeq" id="WP_380050256.1">
    <property type="nucleotide sequence ID" value="NZ_JBHSOH010000016.1"/>
</dbReference>
<reference evidence="2" key="1">
    <citation type="journal article" date="2019" name="Int. J. Syst. Evol. Microbiol.">
        <title>The Global Catalogue of Microorganisms (GCM) 10K type strain sequencing project: providing services to taxonomists for standard genome sequencing and annotation.</title>
        <authorList>
            <consortium name="The Broad Institute Genomics Platform"/>
            <consortium name="The Broad Institute Genome Sequencing Center for Infectious Disease"/>
            <person name="Wu L."/>
            <person name="Ma J."/>
        </authorList>
    </citation>
    <scope>NUCLEOTIDE SEQUENCE [LARGE SCALE GENOMIC DNA]</scope>
    <source>
        <strain evidence="2">CGMCC 1.15053</strain>
    </source>
</reference>